<dbReference type="InterPro" id="IPR005135">
    <property type="entry name" value="Endo/exonuclease/phosphatase"/>
</dbReference>
<dbReference type="Proteomes" id="UP000663829">
    <property type="component" value="Unassembled WGS sequence"/>
</dbReference>
<evidence type="ECO:0000313" key="5">
    <source>
        <dbReference type="EMBL" id="CAF4289959.1"/>
    </source>
</evidence>
<dbReference type="OrthoDB" id="276515at2759"/>
<gene>
    <name evidence="3" type="ORF">GPM918_LOCUS33020</name>
    <name evidence="2" type="ORF">OVA965_LOCUS20655</name>
    <name evidence="5" type="ORF">SRO942_LOCUS33697</name>
    <name evidence="4" type="ORF">TMI583_LOCUS21095</name>
</gene>
<dbReference type="CDD" id="cd09083">
    <property type="entry name" value="EEP-1"/>
    <property type="match status" value="1"/>
</dbReference>
<proteinExistence type="predicted"/>
<keyword evidence="6" id="KW-1185">Reference proteome</keyword>
<reference evidence="3" key="1">
    <citation type="submission" date="2021-02" db="EMBL/GenBank/DDBJ databases">
        <authorList>
            <person name="Nowell W R."/>
        </authorList>
    </citation>
    <scope>NUCLEOTIDE SEQUENCE</scope>
</reference>
<dbReference type="Proteomes" id="UP000682733">
    <property type="component" value="Unassembled WGS sequence"/>
</dbReference>
<evidence type="ECO:0000313" key="6">
    <source>
        <dbReference type="Proteomes" id="UP000663829"/>
    </source>
</evidence>
<feature type="domain" description="Endonuclease/exonuclease/phosphatase" evidence="1">
    <location>
        <begin position="6"/>
        <end position="256"/>
    </location>
</feature>
<dbReference type="Pfam" id="PF03372">
    <property type="entry name" value="Exo_endo_phos"/>
    <property type="match status" value="1"/>
</dbReference>
<dbReference type="Proteomes" id="UP000677228">
    <property type="component" value="Unassembled WGS sequence"/>
</dbReference>
<dbReference type="InterPro" id="IPR050410">
    <property type="entry name" value="CCR4/nocturin_mRNA_transcr"/>
</dbReference>
<dbReference type="SUPFAM" id="SSF56219">
    <property type="entry name" value="DNase I-like"/>
    <property type="match status" value="1"/>
</dbReference>
<sequence>MKHQIVTYNIRYGSASDGANSWKHRREIFFNSLNEIQPTIMGTQEGEYFQLQEILTALGGNEKWSFVGVGRDDGQEKGEHCAIFYDKTKYESVENGTFWLSDTPNQPSKSWDSTLPRICTWVKLRVKDDKATKPESILVYNVHLDWPSFLARSKSMPLVIDHIDKYARSCRVIVMGDFNNETMDAPEIKIMETNGFLDTYFVRHPDDVKTATFHDFTGHPSSCKIDFIWIYAKVLFNVIDATINKYNEKNKYPSDHFAVTATLE</sequence>
<dbReference type="Proteomes" id="UP000681722">
    <property type="component" value="Unassembled WGS sequence"/>
</dbReference>
<dbReference type="GO" id="GO:0000175">
    <property type="term" value="F:3'-5'-RNA exonuclease activity"/>
    <property type="evidence" value="ECO:0007669"/>
    <property type="project" value="TreeGrafter"/>
</dbReference>
<evidence type="ECO:0000259" key="1">
    <source>
        <dbReference type="Pfam" id="PF03372"/>
    </source>
</evidence>
<dbReference type="Gene3D" id="3.60.10.10">
    <property type="entry name" value="Endonuclease/exonuclease/phosphatase"/>
    <property type="match status" value="1"/>
</dbReference>
<dbReference type="EMBL" id="CAJOBC010082667">
    <property type="protein sequence ID" value="CAF4289959.1"/>
    <property type="molecule type" value="Genomic_DNA"/>
</dbReference>
<organism evidence="3 6">
    <name type="scientific">Didymodactylos carnosus</name>
    <dbReference type="NCBI Taxonomy" id="1234261"/>
    <lineage>
        <taxon>Eukaryota</taxon>
        <taxon>Metazoa</taxon>
        <taxon>Spiralia</taxon>
        <taxon>Gnathifera</taxon>
        <taxon>Rotifera</taxon>
        <taxon>Eurotatoria</taxon>
        <taxon>Bdelloidea</taxon>
        <taxon>Philodinida</taxon>
        <taxon>Philodinidae</taxon>
        <taxon>Didymodactylos</taxon>
    </lineage>
</organism>
<name>A0A815KXN5_9BILA</name>
<comment type="caution">
    <text evidence="3">The sequence shown here is derived from an EMBL/GenBank/DDBJ whole genome shotgun (WGS) entry which is preliminary data.</text>
</comment>
<dbReference type="PANTHER" id="PTHR12121">
    <property type="entry name" value="CARBON CATABOLITE REPRESSOR PROTEIN 4"/>
    <property type="match status" value="1"/>
</dbReference>
<dbReference type="PANTHER" id="PTHR12121:SF36">
    <property type="entry name" value="ENDONUCLEASE_EXONUCLEASE_PHOSPHATASE DOMAIN-CONTAINING PROTEIN"/>
    <property type="match status" value="1"/>
</dbReference>
<evidence type="ECO:0000313" key="3">
    <source>
        <dbReference type="EMBL" id="CAF1395739.1"/>
    </source>
</evidence>
<evidence type="ECO:0000313" key="4">
    <source>
        <dbReference type="EMBL" id="CAF3914166.1"/>
    </source>
</evidence>
<dbReference type="EMBL" id="CAJOBA010021836">
    <property type="protein sequence ID" value="CAF3914166.1"/>
    <property type="molecule type" value="Genomic_DNA"/>
</dbReference>
<protein>
    <recommendedName>
        <fullName evidence="1">Endonuclease/exonuclease/phosphatase domain-containing protein</fullName>
    </recommendedName>
</protein>
<dbReference type="EMBL" id="CAJNOK010011054">
    <property type="protein sequence ID" value="CAF1131048.1"/>
    <property type="molecule type" value="Genomic_DNA"/>
</dbReference>
<dbReference type="AlphaFoldDB" id="A0A815KXN5"/>
<dbReference type="EMBL" id="CAJNOQ010017250">
    <property type="protein sequence ID" value="CAF1395739.1"/>
    <property type="molecule type" value="Genomic_DNA"/>
</dbReference>
<dbReference type="InterPro" id="IPR036691">
    <property type="entry name" value="Endo/exonu/phosph_ase_sf"/>
</dbReference>
<accession>A0A815KXN5</accession>
<evidence type="ECO:0000313" key="2">
    <source>
        <dbReference type="EMBL" id="CAF1131048.1"/>
    </source>
</evidence>